<evidence type="ECO:0000313" key="1">
    <source>
        <dbReference type="EMBL" id="ARB06808.1"/>
    </source>
</evidence>
<dbReference type="Proteomes" id="UP000221758">
    <property type="component" value="Segment"/>
</dbReference>
<sequence>MICIKLMSGEKLPDSDQSKGFRIVIPNEKNFKFMKSDDSGKCYLVLSPDYMDDGFDPKDIVESSQVYELDGNAYVMQSGKTIASYKVNDF</sequence>
<dbReference type="EMBL" id="KY670595">
    <property type="protein sequence ID" value="ARB06808.1"/>
    <property type="molecule type" value="Genomic_DNA"/>
</dbReference>
<name>A0A1V0DZB8_9CAUD</name>
<gene>
    <name evidence="1" type="ORF">ABP12_00067</name>
</gene>
<evidence type="ECO:0000313" key="2">
    <source>
        <dbReference type="Proteomes" id="UP000221758"/>
    </source>
</evidence>
<proteinExistence type="predicted"/>
<keyword evidence="2" id="KW-1185">Reference proteome</keyword>
<accession>A0A1V0DZB8</accession>
<reference evidence="1 2" key="1">
    <citation type="submission" date="2017-02" db="EMBL/GenBank/DDBJ databases">
        <title>The complete genome of Acinetobacter Baumannii phage WCHABP12.</title>
        <authorList>
            <person name="Zhou W."/>
            <person name="Feng Y."/>
            <person name="Zong Z."/>
        </authorList>
    </citation>
    <scope>NUCLEOTIDE SEQUENCE [LARGE SCALE GENOMIC DNA]</scope>
</reference>
<protein>
    <submittedName>
        <fullName evidence="1">Uncharacterized protein</fullName>
    </submittedName>
</protein>
<organism evidence="1 2">
    <name type="scientific">Acinetobacter phage WCHABP12</name>
    <dbReference type="NCBI Taxonomy" id="1965454"/>
    <lineage>
        <taxon>Viruses</taxon>
        <taxon>Duplodnaviria</taxon>
        <taxon>Heunggongvirae</taxon>
        <taxon>Uroviricota</taxon>
        <taxon>Caudoviricetes</taxon>
        <taxon>Obolenskvirus</taxon>
        <taxon>Obolenskvirus WCHABP12</taxon>
    </lineage>
</organism>
<dbReference type="OrthoDB" id="28576at10239"/>